<sequence>MHLAAPFIHLGLESATDKRRNYWYTGLEREVRLKKSGGNPEVQLPHKDGGGKAKLGGGVEVLGADKAAQVLALLLTGSLVEDCAKGSALKLTEDRTSGTSAVKLKTAWLKLALGVAQPFKEAAEGRLQMYSIQYLDFTLRPLVMHTDSYTRESGPKSETIPRLQLLKYYSRFRLSHPLRLSSVSQWHLGQEELILKPDIAVPRQKPVSSWFSDHGRGLRSLAGGNAGTVIGTTCETTTEIDEGEPPTGVRPAEW</sequence>
<reference evidence="1" key="1">
    <citation type="journal article" date="2020" name="Stud. Mycol.">
        <title>101 Dothideomycetes genomes: a test case for predicting lifestyles and emergence of pathogens.</title>
        <authorList>
            <person name="Haridas S."/>
            <person name="Albert R."/>
            <person name="Binder M."/>
            <person name="Bloem J."/>
            <person name="Labutti K."/>
            <person name="Salamov A."/>
            <person name="Andreopoulos B."/>
            <person name="Baker S."/>
            <person name="Barry K."/>
            <person name="Bills G."/>
            <person name="Bluhm B."/>
            <person name="Cannon C."/>
            <person name="Castanera R."/>
            <person name="Culley D."/>
            <person name="Daum C."/>
            <person name="Ezra D."/>
            <person name="Gonzalez J."/>
            <person name="Henrissat B."/>
            <person name="Kuo A."/>
            <person name="Liang C."/>
            <person name="Lipzen A."/>
            <person name="Lutzoni F."/>
            <person name="Magnuson J."/>
            <person name="Mondo S."/>
            <person name="Nolan M."/>
            <person name="Ohm R."/>
            <person name="Pangilinan J."/>
            <person name="Park H.-J."/>
            <person name="Ramirez L."/>
            <person name="Alfaro M."/>
            <person name="Sun H."/>
            <person name="Tritt A."/>
            <person name="Yoshinaga Y."/>
            <person name="Zwiers L.-H."/>
            <person name="Turgeon B."/>
            <person name="Goodwin S."/>
            <person name="Spatafora J."/>
            <person name="Crous P."/>
            <person name="Grigoriev I."/>
        </authorList>
    </citation>
    <scope>NUCLEOTIDE SEQUENCE</scope>
    <source>
        <strain evidence="1">CBS 269.34</strain>
    </source>
</reference>
<dbReference type="AlphaFoldDB" id="A0A6A6R3P2"/>
<proteinExistence type="predicted"/>
<accession>A0A6A6R3P2</accession>
<protein>
    <submittedName>
        <fullName evidence="1">Uncharacterized protein</fullName>
    </submittedName>
</protein>
<dbReference type="EMBL" id="MU004184">
    <property type="protein sequence ID" value="KAF2499116.1"/>
    <property type="molecule type" value="Genomic_DNA"/>
</dbReference>
<dbReference type="Proteomes" id="UP000799750">
    <property type="component" value="Unassembled WGS sequence"/>
</dbReference>
<name>A0A6A6R3P2_9PEZI</name>
<organism evidence="1 2">
    <name type="scientific">Lophium mytilinum</name>
    <dbReference type="NCBI Taxonomy" id="390894"/>
    <lineage>
        <taxon>Eukaryota</taxon>
        <taxon>Fungi</taxon>
        <taxon>Dikarya</taxon>
        <taxon>Ascomycota</taxon>
        <taxon>Pezizomycotina</taxon>
        <taxon>Dothideomycetes</taxon>
        <taxon>Pleosporomycetidae</taxon>
        <taxon>Mytilinidiales</taxon>
        <taxon>Mytilinidiaceae</taxon>
        <taxon>Lophium</taxon>
    </lineage>
</organism>
<keyword evidence="2" id="KW-1185">Reference proteome</keyword>
<gene>
    <name evidence="1" type="ORF">BU16DRAFT_535513</name>
</gene>
<evidence type="ECO:0000313" key="1">
    <source>
        <dbReference type="EMBL" id="KAF2499116.1"/>
    </source>
</evidence>
<evidence type="ECO:0000313" key="2">
    <source>
        <dbReference type="Proteomes" id="UP000799750"/>
    </source>
</evidence>